<dbReference type="GO" id="GO:0000155">
    <property type="term" value="F:phosphorelay sensor kinase activity"/>
    <property type="evidence" value="ECO:0007669"/>
    <property type="project" value="InterPro"/>
</dbReference>
<evidence type="ECO:0000256" key="6">
    <source>
        <dbReference type="ARBA" id="ARBA00022777"/>
    </source>
</evidence>
<dbReference type="CDD" id="cd06225">
    <property type="entry name" value="HAMP"/>
    <property type="match status" value="1"/>
</dbReference>
<dbReference type="Pfam" id="PF00672">
    <property type="entry name" value="HAMP"/>
    <property type="match status" value="1"/>
</dbReference>
<keyword evidence="8" id="KW-0472">Membrane</keyword>
<dbReference type="GO" id="GO:0016020">
    <property type="term" value="C:membrane"/>
    <property type="evidence" value="ECO:0007669"/>
    <property type="project" value="UniProtKB-SubCell"/>
</dbReference>
<sequence length="519" mass="59123">MKLKLSTKLFAGFVAISILFAAVVLINYQLSRKVLRNSQRVERSQRITGEATTLLRNIIDMETGFRGYLLIGNEILLENYYEGERNLLGRFAQLRNELTVGSEQYERILRAQRLFQQWTAYSHLLISEKREARRRDPNQIALEGLEHRGLTTDLTGKLLMDQIRVVFNAFERDETTSRLGQRGKLQASIRETRILSISITLATIFLGLLYASYLVRQISQRIGGMVTLSRRIADGDYTTVHDPEQDEMTELTDSLNVMSNTINSNITQLEGRNQELDQFAYVVSHDLKAPLRGIETASRWIEEDMGQELPEHIREFLLLMRTRVHRMENLISGILELARVGRTSQADERVNVRELLQEIIDSLAPPEGFRMELPSYLPTLTTNRVQLHQVFSNLISNALKYHDHPATGTILIGCREERTHYTFSVRDNGPGIAPEYHERIFVIFQTLTERDTLESTGVGLAIVKKIVERQGGTIHVESAEGQGANFLFTWSKERQRRQEARGIEAKAAGNAATTASTHV</sequence>
<dbReference type="EC" id="2.7.13.3" evidence="3"/>
<proteinExistence type="predicted"/>
<dbReference type="InterPro" id="IPR005467">
    <property type="entry name" value="His_kinase_dom"/>
</dbReference>
<evidence type="ECO:0000256" key="8">
    <source>
        <dbReference type="SAM" id="Phobius"/>
    </source>
</evidence>
<dbReference type="InterPro" id="IPR004358">
    <property type="entry name" value="Sig_transdc_His_kin-like_C"/>
</dbReference>
<dbReference type="AlphaFoldDB" id="A0A238W3L0"/>
<dbReference type="InterPro" id="IPR003661">
    <property type="entry name" value="HisK_dim/P_dom"/>
</dbReference>
<evidence type="ECO:0000256" key="3">
    <source>
        <dbReference type="ARBA" id="ARBA00012438"/>
    </source>
</evidence>
<organism evidence="11 12">
    <name type="scientific">Hymenobacter mucosus</name>
    <dbReference type="NCBI Taxonomy" id="1411120"/>
    <lineage>
        <taxon>Bacteria</taxon>
        <taxon>Pseudomonadati</taxon>
        <taxon>Bacteroidota</taxon>
        <taxon>Cytophagia</taxon>
        <taxon>Cytophagales</taxon>
        <taxon>Hymenobacteraceae</taxon>
        <taxon>Hymenobacter</taxon>
    </lineage>
</organism>
<evidence type="ECO:0000313" key="12">
    <source>
        <dbReference type="Proteomes" id="UP000198310"/>
    </source>
</evidence>
<feature type="transmembrane region" description="Helical" evidence="8">
    <location>
        <begin position="12"/>
        <end position="30"/>
    </location>
</feature>
<dbReference type="EMBL" id="FZNS01000002">
    <property type="protein sequence ID" value="SNR40753.1"/>
    <property type="molecule type" value="Genomic_DNA"/>
</dbReference>
<dbReference type="InterPro" id="IPR050351">
    <property type="entry name" value="BphY/WalK/GraS-like"/>
</dbReference>
<evidence type="ECO:0000313" key="11">
    <source>
        <dbReference type="EMBL" id="SNR40753.1"/>
    </source>
</evidence>
<keyword evidence="6 11" id="KW-0418">Kinase</keyword>
<dbReference type="InterPro" id="IPR003660">
    <property type="entry name" value="HAMP_dom"/>
</dbReference>
<accession>A0A238W3L0</accession>
<dbReference type="SUPFAM" id="SSF158472">
    <property type="entry name" value="HAMP domain-like"/>
    <property type="match status" value="1"/>
</dbReference>
<dbReference type="GO" id="GO:0000156">
    <property type="term" value="F:phosphorelay response regulator activity"/>
    <property type="evidence" value="ECO:0007669"/>
    <property type="project" value="TreeGrafter"/>
</dbReference>
<dbReference type="Pfam" id="PF00512">
    <property type="entry name" value="HisKA"/>
    <property type="match status" value="1"/>
</dbReference>
<evidence type="ECO:0000259" key="9">
    <source>
        <dbReference type="PROSITE" id="PS50109"/>
    </source>
</evidence>
<dbReference type="GO" id="GO:0030295">
    <property type="term" value="F:protein kinase activator activity"/>
    <property type="evidence" value="ECO:0007669"/>
    <property type="project" value="TreeGrafter"/>
</dbReference>
<dbReference type="Proteomes" id="UP000198310">
    <property type="component" value="Unassembled WGS sequence"/>
</dbReference>
<dbReference type="InterPro" id="IPR036890">
    <property type="entry name" value="HATPase_C_sf"/>
</dbReference>
<feature type="domain" description="HAMP" evidence="10">
    <location>
        <begin position="216"/>
        <end position="267"/>
    </location>
</feature>
<evidence type="ECO:0000259" key="10">
    <source>
        <dbReference type="PROSITE" id="PS50885"/>
    </source>
</evidence>
<keyword evidence="5" id="KW-0808">Transferase</keyword>
<evidence type="ECO:0000256" key="4">
    <source>
        <dbReference type="ARBA" id="ARBA00022553"/>
    </source>
</evidence>
<dbReference type="Pfam" id="PF05227">
    <property type="entry name" value="CHASE3"/>
    <property type="match status" value="1"/>
</dbReference>
<evidence type="ECO:0000256" key="2">
    <source>
        <dbReference type="ARBA" id="ARBA00004370"/>
    </source>
</evidence>
<feature type="domain" description="Histidine kinase" evidence="9">
    <location>
        <begin position="282"/>
        <end position="494"/>
    </location>
</feature>
<dbReference type="Gene3D" id="6.10.340.10">
    <property type="match status" value="1"/>
</dbReference>
<dbReference type="PROSITE" id="PS50885">
    <property type="entry name" value="HAMP"/>
    <property type="match status" value="1"/>
</dbReference>
<evidence type="ECO:0000256" key="7">
    <source>
        <dbReference type="SAM" id="MobiDB-lite"/>
    </source>
</evidence>
<dbReference type="CDD" id="cd00082">
    <property type="entry name" value="HisKA"/>
    <property type="match status" value="1"/>
</dbReference>
<comment type="catalytic activity">
    <reaction evidence="1">
        <text>ATP + protein L-histidine = ADP + protein N-phospho-L-histidine.</text>
        <dbReference type="EC" id="2.7.13.3"/>
    </reaction>
</comment>
<dbReference type="Gene3D" id="3.30.565.10">
    <property type="entry name" value="Histidine kinase-like ATPase, C-terminal domain"/>
    <property type="match status" value="1"/>
</dbReference>
<keyword evidence="12" id="KW-1185">Reference proteome</keyword>
<keyword evidence="8" id="KW-0812">Transmembrane</keyword>
<dbReference type="SUPFAM" id="SSF47384">
    <property type="entry name" value="Homodimeric domain of signal transducing histidine kinase"/>
    <property type="match status" value="1"/>
</dbReference>
<dbReference type="PRINTS" id="PR00344">
    <property type="entry name" value="BCTRLSENSOR"/>
</dbReference>
<dbReference type="RefSeq" id="WP_089331860.1">
    <property type="nucleotide sequence ID" value="NZ_FZNS01000002.1"/>
</dbReference>
<keyword evidence="4" id="KW-0597">Phosphoprotein</keyword>
<dbReference type="SMART" id="SM00387">
    <property type="entry name" value="HATPase_c"/>
    <property type="match status" value="1"/>
</dbReference>
<feature type="transmembrane region" description="Helical" evidence="8">
    <location>
        <begin position="194"/>
        <end position="215"/>
    </location>
</feature>
<keyword evidence="8" id="KW-1133">Transmembrane helix</keyword>
<dbReference type="PANTHER" id="PTHR42878:SF15">
    <property type="entry name" value="BACTERIOPHYTOCHROME"/>
    <property type="match status" value="1"/>
</dbReference>
<dbReference type="SMART" id="SM00388">
    <property type="entry name" value="HisKA"/>
    <property type="match status" value="1"/>
</dbReference>
<dbReference type="InterPro" id="IPR003594">
    <property type="entry name" value="HATPase_dom"/>
</dbReference>
<dbReference type="CDD" id="cd19410">
    <property type="entry name" value="HK9-like_sensor"/>
    <property type="match status" value="1"/>
</dbReference>
<dbReference type="SUPFAM" id="SSF55874">
    <property type="entry name" value="ATPase domain of HSP90 chaperone/DNA topoisomerase II/histidine kinase"/>
    <property type="match status" value="1"/>
</dbReference>
<feature type="region of interest" description="Disordered" evidence="7">
    <location>
        <begin position="498"/>
        <end position="519"/>
    </location>
</feature>
<dbReference type="Pfam" id="PF02518">
    <property type="entry name" value="HATPase_c"/>
    <property type="match status" value="1"/>
</dbReference>
<feature type="compositionally biased region" description="Low complexity" evidence="7">
    <location>
        <begin position="505"/>
        <end position="519"/>
    </location>
</feature>
<dbReference type="GO" id="GO:0007234">
    <property type="term" value="P:osmosensory signaling via phosphorelay pathway"/>
    <property type="evidence" value="ECO:0007669"/>
    <property type="project" value="TreeGrafter"/>
</dbReference>
<gene>
    <name evidence="11" type="ORF">SAMN06269173_102169</name>
</gene>
<protein>
    <recommendedName>
        <fullName evidence="3">histidine kinase</fullName>
        <ecNumber evidence="3">2.7.13.3</ecNumber>
    </recommendedName>
</protein>
<comment type="subcellular location">
    <subcellularLocation>
        <location evidence="2">Membrane</location>
    </subcellularLocation>
</comment>
<reference evidence="12" key="1">
    <citation type="submission" date="2017-06" db="EMBL/GenBank/DDBJ databases">
        <authorList>
            <person name="Varghese N."/>
            <person name="Submissions S."/>
        </authorList>
    </citation>
    <scope>NUCLEOTIDE SEQUENCE [LARGE SCALE GENOMIC DNA]</scope>
    <source>
        <strain evidence="12">DSM 28041</strain>
    </source>
</reference>
<dbReference type="SMART" id="SM00304">
    <property type="entry name" value="HAMP"/>
    <property type="match status" value="1"/>
</dbReference>
<dbReference type="InterPro" id="IPR007891">
    <property type="entry name" value="CHASE3"/>
</dbReference>
<dbReference type="Gene3D" id="1.10.287.130">
    <property type="match status" value="1"/>
</dbReference>
<dbReference type="InterPro" id="IPR036097">
    <property type="entry name" value="HisK_dim/P_sf"/>
</dbReference>
<evidence type="ECO:0000256" key="5">
    <source>
        <dbReference type="ARBA" id="ARBA00022679"/>
    </source>
</evidence>
<name>A0A238W3L0_9BACT</name>
<evidence type="ECO:0000256" key="1">
    <source>
        <dbReference type="ARBA" id="ARBA00000085"/>
    </source>
</evidence>
<dbReference type="PROSITE" id="PS50109">
    <property type="entry name" value="HIS_KIN"/>
    <property type="match status" value="1"/>
</dbReference>
<dbReference type="PANTHER" id="PTHR42878">
    <property type="entry name" value="TWO-COMPONENT HISTIDINE KINASE"/>
    <property type="match status" value="1"/>
</dbReference>